<proteinExistence type="inferred from homology"/>
<dbReference type="GO" id="GO:0005524">
    <property type="term" value="F:ATP binding"/>
    <property type="evidence" value="ECO:0007669"/>
    <property type="project" value="UniProtKB-KW"/>
</dbReference>
<dbReference type="InterPro" id="IPR003960">
    <property type="entry name" value="ATPase_AAA_CS"/>
</dbReference>
<evidence type="ECO:0000256" key="1">
    <source>
        <dbReference type="RuleBase" id="RU003651"/>
    </source>
</evidence>
<dbReference type="Proteomes" id="UP000694050">
    <property type="component" value="Unassembled WGS sequence"/>
</dbReference>
<comment type="caution">
    <text evidence="3">The sequence shown here is derived from an EMBL/GenBank/DDBJ whole genome shotgun (WGS) entry which is preliminary data.</text>
</comment>
<evidence type="ECO:0000259" key="2">
    <source>
        <dbReference type="Pfam" id="PF00004"/>
    </source>
</evidence>
<dbReference type="PANTHER" id="PTHR23077">
    <property type="entry name" value="AAA-FAMILY ATPASE"/>
    <property type="match status" value="1"/>
</dbReference>
<organism evidence="3 4">
    <name type="scientific">Fusarium oxysporum f. sp. rapae</name>
    <dbReference type="NCBI Taxonomy" id="485398"/>
    <lineage>
        <taxon>Eukaryota</taxon>
        <taxon>Fungi</taxon>
        <taxon>Dikarya</taxon>
        <taxon>Ascomycota</taxon>
        <taxon>Pezizomycotina</taxon>
        <taxon>Sordariomycetes</taxon>
        <taxon>Hypocreomycetidae</taxon>
        <taxon>Hypocreales</taxon>
        <taxon>Nectriaceae</taxon>
        <taxon>Fusarium</taxon>
        <taxon>Fusarium oxysporum species complex</taxon>
    </lineage>
</organism>
<dbReference type="AlphaFoldDB" id="A0A8J5P2S6"/>
<dbReference type="GO" id="GO:0005778">
    <property type="term" value="C:peroxisomal membrane"/>
    <property type="evidence" value="ECO:0007669"/>
    <property type="project" value="TreeGrafter"/>
</dbReference>
<dbReference type="PROSITE" id="PS00674">
    <property type="entry name" value="AAA"/>
    <property type="match status" value="1"/>
</dbReference>
<accession>A0A8J5P2S6</accession>
<gene>
    <name evidence="3" type="primary">pex1</name>
    <name evidence="3" type="ORF">Forpe1208_v009334</name>
</gene>
<dbReference type="InterPro" id="IPR003959">
    <property type="entry name" value="ATPase_AAA_core"/>
</dbReference>
<sequence>MPALTTFSAVAGECVLNFMSVKGPEILNKYIGASEKSIRDLFERATASKPCVLFFDEFDSITLKRGSDSTGVTERVVNQLVTQMDGVEGLYGVYVLAATSRPDLIDPALLRPGHVDKSLLCDLSHLDDRIDILRCLLKKLKLDEDLEGNLTIG</sequence>
<feature type="domain" description="ATPase AAA-type core" evidence="2">
    <location>
        <begin position="6"/>
        <end position="121"/>
    </location>
</feature>
<dbReference type="InterPro" id="IPR050168">
    <property type="entry name" value="AAA_ATPase_domain"/>
</dbReference>
<evidence type="ECO:0000313" key="4">
    <source>
        <dbReference type="Proteomes" id="UP000694050"/>
    </source>
</evidence>
<keyword evidence="1" id="KW-0067">ATP-binding</keyword>
<dbReference type="GO" id="GO:0016887">
    <property type="term" value="F:ATP hydrolysis activity"/>
    <property type="evidence" value="ECO:0007669"/>
    <property type="project" value="InterPro"/>
</dbReference>
<comment type="similarity">
    <text evidence="1">Belongs to the AAA ATPase family.</text>
</comment>
<keyword evidence="1" id="KW-0547">Nucleotide-binding</keyword>
<dbReference type="GO" id="GO:0016558">
    <property type="term" value="P:protein import into peroxisome matrix"/>
    <property type="evidence" value="ECO:0007669"/>
    <property type="project" value="TreeGrafter"/>
</dbReference>
<evidence type="ECO:0000313" key="3">
    <source>
        <dbReference type="EMBL" id="KAG7412284.1"/>
    </source>
</evidence>
<dbReference type="EMBL" id="JAELUQ010000006">
    <property type="protein sequence ID" value="KAG7412284.1"/>
    <property type="molecule type" value="Genomic_DNA"/>
</dbReference>
<protein>
    <submittedName>
        <fullName evidence="3">Peroxisome biogenesis factor 1</fullName>
    </submittedName>
</protein>
<dbReference type="Pfam" id="PF00004">
    <property type="entry name" value="AAA"/>
    <property type="match status" value="1"/>
</dbReference>
<reference evidence="3" key="1">
    <citation type="submission" date="2021-04" db="EMBL/GenBank/DDBJ databases">
        <title>First draft genome resource for Brassicaceae pathogens Fusarium oxysporum f. sp. raphani and Fusarium oxysporum f. sp. rapae.</title>
        <authorList>
            <person name="Asai S."/>
        </authorList>
    </citation>
    <scope>NUCLEOTIDE SEQUENCE</scope>
    <source>
        <strain evidence="3">Tf1208</strain>
    </source>
</reference>
<name>A0A8J5P2S6_FUSOX</name>
<dbReference type="GO" id="GO:0005829">
    <property type="term" value="C:cytosol"/>
    <property type="evidence" value="ECO:0007669"/>
    <property type="project" value="TreeGrafter"/>
</dbReference>
<dbReference type="PANTHER" id="PTHR23077:SF12">
    <property type="entry name" value="PEROXISOMAL ATPASE PEX1"/>
    <property type="match status" value="1"/>
</dbReference>